<keyword evidence="1" id="KW-1133">Transmembrane helix</keyword>
<comment type="caution">
    <text evidence="2">The sequence shown here is derived from an EMBL/GenBank/DDBJ whole genome shotgun (WGS) entry which is preliminary data.</text>
</comment>
<keyword evidence="1" id="KW-0812">Transmembrane</keyword>
<dbReference type="Pfam" id="PF11915">
    <property type="entry name" value="DUF3433"/>
    <property type="match status" value="2"/>
</dbReference>
<evidence type="ECO:0000313" key="3">
    <source>
        <dbReference type="Proteomes" id="UP001148614"/>
    </source>
</evidence>
<evidence type="ECO:0000313" key="2">
    <source>
        <dbReference type="EMBL" id="KAJ3580314.1"/>
    </source>
</evidence>
<sequence>MASIKVELVYKLRALTEGVETSSWPATTVFTTSSSIAEGSFIEITVTTTILNHIKIEEPLSDFKTTTTYANGTVATIFLKVYDMVLTSTGYDEAGNPTQTHFDHVLRASQKTTLRNPYGFPTATLWYYDVESTATLYDSNHVATATVTTLIPETPVVSTLFDANGVPTKTTTLLQPIVTEVVVITPTPTSMPSSDNGLALKLRRTPDGMYFAGLMLPTLLAIFVSIPIRILNRNIKLYQGFQSLASSRGASAAKSLCLRTTGPLSILYGVRSLWDRQYVLGLTSLLVVLSALAIPFSTEAFPLILQGAQCNSDGSELECSVGLGVFPVYANVLSGLLIVLILGLVTVALLLRRWETGVERNPWSILEMTQLAAHMDMQGILERLRRRQIAGIEVNSAVIANALRAKTFGLLEWEERNGALNRGVLILLQEVGEQAENPVKRAGRSVTFAETGEARRRRLCSSGECSPFFMLSWTGRLVMISSLSGLLIAVLTYNILMRGSEDPAEVMGKAATVRFLFSGAGILVVFAWGSFFNAISFLSPYKLLRRKRLVKGNAININPATNPFTGLYVAFDPSRRDIYLGAVAATAILSEFLPLLLGNIACNGVPIERIEAIFVYLSVGVLSIMILVLGGSFFVDWPPMKGADPSTIAGAMYAAFSLEQPVRRFIMKEASSIV</sequence>
<dbReference type="AlphaFoldDB" id="A0A9W8TS62"/>
<feature type="transmembrane region" description="Helical" evidence="1">
    <location>
        <begin position="516"/>
        <end position="538"/>
    </location>
</feature>
<feature type="transmembrane region" description="Helical" evidence="1">
    <location>
        <begin position="278"/>
        <end position="296"/>
    </location>
</feature>
<evidence type="ECO:0000256" key="1">
    <source>
        <dbReference type="SAM" id="Phobius"/>
    </source>
</evidence>
<dbReference type="EMBL" id="JANPWZ010000015">
    <property type="protein sequence ID" value="KAJ3580314.1"/>
    <property type="molecule type" value="Genomic_DNA"/>
</dbReference>
<feature type="transmembrane region" description="Helical" evidence="1">
    <location>
        <begin position="477"/>
        <end position="496"/>
    </location>
</feature>
<protein>
    <submittedName>
        <fullName evidence="2">Uncharacterized protein</fullName>
    </submittedName>
</protein>
<dbReference type="InterPro" id="IPR021840">
    <property type="entry name" value="DUF3433"/>
</dbReference>
<keyword evidence="3" id="KW-1185">Reference proteome</keyword>
<proteinExistence type="predicted"/>
<name>A0A9W8TS62_9PEZI</name>
<feature type="transmembrane region" description="Helical" evidence="1">
    <location>
        <begin position="328"/>
        <end position="351"/>
    </location>
</feature>
<organism evidence="2 3">
    <name type="scientific">Xylaria arbuscula</name>
    <dbReference type="NCBI Taxonomy" id="114810"/>
    <lineage>
        <taxon>Eukaryota</taxon>
        <taxon>Fungi</taxon>
        <taxon>Dikarya</taxon>
        <taxon>Ascomycota</taxon>
        <taxon>Pezizomycotina</taxon>
        <taxon>Sordariomycetes</taxon>
        <taxon>Xylariomycetidae</taxon>
        <taxon>Xylariales</taxon>
        <taxon>Xylariaceae</taxon>
        <taxon>Xylaria</taxon>
    </lineage>
</organism>
<feature type="transmembrane region" description="Helical" evidence="1">
    <location>
        <begin position="209"/>
        <end position="231"/>
    </location>
</feature>
<reference evidence="2" key="1">
    <citation type="submission" date="2022-07" db="EMBL/GenBank/DDBJ databases">
        <title>Genome Sequence of Xylaria arbuscula.</title>
        <authorList>
            <person name="Buettner E."/>
        </authorList>
    </citation>
    <scope>NUCLEOTIDE SEQUENCE</scope>
    <source>
        <strain evidence="2">VT107</strain>
    </source>
</reference>
<keyword evidence="1" id="KW-0472">Membrane</keyword>
<dbReference type="VEuPathDB" id="FungiDB:F4678DRAFT_479708"/>
<dbReference type="Proteomes" id="UP001148614">
    <property type="component" value="Unassembled WGS sequence"/>
</dbReference>
<gene>
    <name evidence="2" type="ORF">NPX13_g246</name>
</gene>
<feature type="transmembrane region" description="Helical" evidence="1">
    <location>
        <begin position="578"/>
        <end position="601"/>
    </location>
</feature>
<feature type="transmembrane region" description="Helical" evidence="1">
    <location>
        <begin position="613"/>
        <end position="635"/>
    </location>
</feature>
<accession>A0A9W8TS62</accession>